<evidence type="ECO:0000313" key="2">
    <source>
        <dbReference type="EMBL" id="NNH77422.1"/>
    </source>
</evidence>
<dbReference type="GO" id="GO:0016810">
    <property type="term" value="F:hydrolase activity, acting on carbon-nitrogen (but not peptide) bonds"/>
    <property type="evidence" value="ECO:0007669"/>
    <property type="project" value="InterPro"/>
</dbReference>
<dbReference type="Pfam" id="PF07969">
    <property type="entry name" value="Amidohydro_3"/>
    <property type="match status" value="1"/>
</dbReference>
<protein>
    <submittedName>
        <fullName evidence="2">Amidohydrolase family protein</fullName>
    </submittedName>
</protein>
<comment type="caution">
    <text evidence="2">The sequence shown here is derived from an EMBL/GenBank/DDBJ whole genome shotgun (WGS) entry which is preliminary data.</text>
</comment>
<dbReference type="SUPFAM" id="SSF51556">
    <property type="entry name" value="Metallo-dependent hydrolases"/>
    <property type="match status" value="1"/>
</dbReference>
<dbReference type="InterPro" id="IPR011059">
    <property type="entry name" value="Metal-dep_hydrolase_composite"/>
</dbReference>
<accession>A0A7Y2WAL7</accession>
<dbReference type="InterPro" id="IPR013108">
    <property type="entry name" value="Amidohydro_3"/>
</dbReference>
<dbReference type="Gene3D" id="3.10.310.70">
    <property type="match status" value="1"/>
</dbReference>
<dbReference type="PROSITE" id="PS51257">
    <property type="entry name" value="PROKAR_LIPOPROTEIN"/>
    <property type="match status" value="1"/>
</dbReference>
<dbReference type="CDD" id="cd01300">
    <property type="entry name" value="YtcJ_like"/>
    <property type="match status" value="1"/>
</dbReference>
<dbReference type="SUPFAM" id="SSF51338">
    <property type="entry name" value="Composite domain of metallo-dependent hydrolases"/>
    <property type="match status" value="1"/>
</dbReference>
<reference evidence="2 3" key="1">
    <citation type="submission" date="2020-04" db="EMBL/GenBank/DDBJ databases">
        <title>Acinetobacter Taxon 24.</title>
        <authorList>
            <person name="Nemec A."/>
            <person name="Radolfova-Krizova L."/>
            <person name="Higgins P.G."/>
            <person name="Spanelova P."/>
        </authorList>
    </citation>
    <scope>NUCLEOTIDE SEQUENCE [LARGE SCALE GENOMIC DNA]</scope>
    <source>
        <strain evidence="2 3">ANC 5380</strain>
    </source>
</reference>
<gene>
    <name evidence="2" type="ORF">HLH17_07020</name>
</gene>
<dbReference type="InterPro" id="IPR033932">
    <property type="entry name" value="YtcJ-like"/>
</dbReference>
<dbReference type="InterPro" id="IPR032466">
    <property type="entry name" value="Metal_Hydrolase"/>
</dbReference>
<dbReference type="PANTHER" id="PTHR22642:SF2">
    <property type="entry name" value="PROTEIN LONG AFTER FAR-RED 3"/>
    <property type="match status" value="1"/>
</dbReference>
<dbReference type="Proteomes" id="UP000569202">
    <property type="component" value="Unassembled WGS sequence"/>
</dbReference>
<accession>A0A2C9WS62</accession>
<organism evidence="2 3">
    <name type="scientific">Acinetobacter terrae</name>
    <dbReference type="NCBI Taxonomy" id="2731247"/>
    <lineage>
        <taxon>Bacteria</taxon>
        <taxon>Pseudomonadati</taxon>
        <taxon>Pseudomonadota</taxon>
        <taxon>Gammaproteobacteria</taxon>
        <taxon>Moraxellales</taxon>
        <taxon>Moraxellaceae</taxon>
        <taxon>Acinetobacter</taxon>
        <taxon>Acinetobacter Taxon 24</taxon>
    </lineage>
</organism>
<dbReference type="EMBL" id="JABERL010000020">
    <property type="protein sequence ID" value="NNH77422.1"/>
    <property type="molecule type" value="Genomic_DNA"/>
</dbReference>
<dbReference type="Gene3D" id="3.20.20.140">
    <property type="entry name" value="Metal-dependent hydrolases"/>
    <property type="match status" value="1"/>
</dbReference>
<dbReference type="STRING" id="1977878.B9T23_00130"/>
<dbReference type="AlphaFoldDB" id="A0A2C9WS62"/>
<evidence type="ECO:0000259" key="1">
    <source>
        <dbReference type="Pfam" id="PF07969"/>
    </source>
</evidence>
<feature type="domain" description="Amidohydrolase 3" evidence="1">
    <location>
        <begin position="99"/>
        <end position="590"/>
    </location>
</feature>
<name>A0A2C9WS62_9GAMM</name>
<keyword evidence="2" id="KW-0378">Hydrolase</keyword>
<evidence type="ECO:0000313" key="3">
    <source>
        <dbReference type="Proteomes" id="UP000569202"/>
    </source>
</evidence>
<dbReference type="PANTHER" id="PTHR22642">
    <property type="entry name" value="IMIDAZOLONEPROPIONASE"/>
    <property type="match status" value="1"/>
</dbReference>
<proteinExistence type="predicted"/>
<dbReference type="Gene3D" id="2.30.40.10">
    <property type="entry name" value="Urease, subunit C, domain 1"/>
    <property type="match status" value="1"/>
</dbReference>
<sequence length="604" mass="67601">MNTLLKIQKRPTHNLIAKCIISSLPLTMLVACSNLTTAQHKPVQEKASNTLLVYGGPILTMEGMQPTYVEALLIQAGHIQFSGKLEQARKIAPRAQQLNLEQRTVIPGIIDAHSHVNSVGLQQTVANLYSPPDGAVTDIHSLIVAMKSWQQQNPEFIQATSGWIMGNGYDDAQLKEKRHPTATELDQISKDQPVLILHQSGHLASVNHKALEILNINAKTPNPSGGVIRRMNDSMEPNGVLEESVVFSAMMQAFKNIPPDVMEKMALRAIQTYVQNGYTTVQEGRADAGTSELWRNLAKQEKLPIDLVSYPDINNEKEYMLKHGTSRNYDHHFRIGGVKMSLDGSPQGKTAWLTQPYLIPPEGKPKTYSGYPAFPENKTVQDAINLAFEHKWQILTHANGDAAIDQYLNDIDTATKHYPKLDRRNVIIHAQTMREDQLDKAKSLELIPSFFSLHTYYWGDWHREETLGVERANRISPTGSAIRKGILFTEHHDAPVIPPRSMMTLDTTVNRVTRSGKILGAEQRVSPYIALKSLTDWAAYQYFEENSKGTLSKGKLADFVILSDNPLTIPSNKIKDVQILATYKEGQQIYQNPKLKTLELKTSP</sequence>